<sequence>MYVQVADPLWIGDRIRGRTQRGGLSEGLVGAVPVVELFVLAQGVPEVAFVPQQAAIE</sequence>
<comment type="caution">
    <text evidence="1">The sequence shown here is derived from an EMBL/GenBank/DDBJ whole genome shotgun (WGS) entry which is preliminary data.</text>
</comment>
<organism evidence="1 2">
    <name type="scientific">Streptosporangium lutulentum</name>
    <dbReference type="NCBI Taxonomy" id="1461250"/>
    <lineage>
        <taxon>Bacteria</taxon>
        <taxon>Bacillati</taxon>
        <taxon>Actinomycetota</taxon>
        <taxon>Actinomycetes</taxon>
        <taxon>Streptosporangiales</taxon>
        <taxon>Streptosporangiaceae</taxon>
        <taxon>Streptosporangium</taxon>
    </lineage>
</organism>
<name>A0ABT9QMU9_9ACTN</name>
<gene>
    <name evidence="1" type="ORF">J2853_006789</name>
</gene>
<reference evidence="1 2" key="1">
    <citation type="submission" date="2023-07" db="EMBL/GenBank/DDBJ databases">
        <title>Sequencing the genomes of 1000 actinobacteria strains.</title>
        <authorList>
            <person name="Klenk H.-P."/>
        </authorList>
    </citation>
    <scope>NUCLEOTIDE SEQUENCE [LARGE SCALE GENOMIC DNA]</scope>
    <source>
        <strain evidence="1 2">DSM 46740</strain>
    </source>
</reference>
<evidence type="ECO:0000313" key="1">
    <source>
        <dbReference type="EMBL" id="MDP9847578.1"/>
    </source>
</evidence>
<dbReference type="Proteomes" id="UP001225356">
    <property type="component" value="Unassembled WGS sequence"/>
</dbReference>
<keyword evidence="2" id="KW-1185">Reference proteome</keyword>
<evidence type="ECO:0000313" key="2">
    <source>
        <dbReference type="Proteomes" id="UP001225356"/>
    </source>
</evidence>
<protein>
    <submittedName>
        <fullName evidence="1">Uncharacterized protein</fullName>
    </submittedName>
</protein>
<dbReference type="EMBL" id="JAUSQU010000001">
    <property type="protein sequence ID" value="MDP9847578.1"/>
    <property type="molecule type" value="Genomic_DNA"/>
</dbReference>
<accession>A0ABT9QMU9</accession>
<proteinExistence type="predicted"/>